<keyword evidence="2" id="KW-0732">Signal</keyword>
<feature type="binding site" evidence="1">
    <location>
        <position position="194"/>
    </location>
    <ligand>
        <name>Zn(2+)</name>
        <dbReference type="ChEBI" id="CHEBI:29105"/>
        <note>catalytic</note>
    </ligand>
</feature>
<comment type="cofactor">
    <cofactor evidence="1 2">
        <name>Zn(2+)</name>
        <dbReference type="ChEBI" id="CHEBI:29105"/>
    </cofactor>
    <text evidence="1 2">Binds 1 zinc ion per subunit.</text>
</comment>
<protein>
    <recommendedName>
        <fullName evidence="2">Metalloendopeptidase</fullName>
        <ecNumber evidence="2">3.4.24.-</ecNumber>
    </recommendedName>
</protein>
<dbReference type="InterPro" id="IPR006026">
    <property type="entry name" value="Peptidase_Metallo"/>
</dbReference>
<feature type="domain" description="Peptidase M12A" evidence="3">
    <location>
        <begin position="90"/>
        <end position="294"/>
    </location>
</feature>
<comment type="caution">
    <text evidence="1">Lacks conserved residue(s) required for the propagation of feature annotation.</text>
</comment>
<dbReference type="InterPro" id="IPR001506">
    <property type="entry name" value="Peptidase_M12A"/>
</dbReference>
<accession>A0A8T2LPD9</accession>
<gene>
    <name evidence="4" type="primary">LCE</name>
    <name evidence="4" type="ORF">AMEX_G14742</name>
</gene>
<feature type="binding site" evidence="1">
    <location>
        <position position="204"/>
    </location>
    <ligand>
        <name>Zn(2+)</name>
        <dbReference type="ChEBI" id="CHEBI:29105"/>
        <note>catalytic</note>
    </ligand>
</feature>
<organism evidence="4 5">
    <name type="scientific">Astyanax mexicanus</name>
    <name type="common">Blind cave fish</name>
    <name type="synonym">Astyanax fasciatus mexicanus</name>
    <dbReference type="NCBI Taxonomy" id="7994"/>
    <lineage>
        <taxon>Eukaryota</taxon>
        <taxon>Metazoa</taxon>
        <taxon>Chordata</taxon>
        <taxon>Craniata</taxon>
        <taxon>Vertebrata</taxon>
        <taxon>Euteleostomi</taxon>
        <taxon>Actinopterygii</taxon>
        <taxon>Neopterygii</taxon>
        <taxon>Teleostei</taxon>
        <taxon>Ostariophysi</taxon>
        <taxon>Characiformes</taxon>
        <taxon>Characoidei</taxon>
        <taxon>Acestrorhamphidae</taxon>
        <taxon>Acestrorhamphinae</taxon>
        <taxon>Astyanax</taxon>
    </lineage>
</organism>
<proteinExistence type="predicted"/>
<feature type="signal peptide" evidence="2">
    <location>
        <begin position="1"/>
        <end position="29"/>
    </location>
</feature>
<feature type="chain" id="PRO_5035966428" description="Metalloendopeptidase" evidence="2">
    <location>
        <begin position="30"/>
        <end position="294"/>
    </location>
</feature>
<dbReference type="EC" id="3.4.24.-" evidence="2"/>
<keyword evidence="1 2" id="KW-0378">Hydrolase</keyword>
<dbReference type="PROSITE" id="PS51864">
    <property type="entry name" value="ASTACIN"/>
    <property type="match status" value="1"/>
</dbReference>
<dbReference type="Pfam" id="PF01400">
    <property type="entry name" value="Astacin"/>
    <property type="match status" value="1"/>
</dbReference>
<dbReference type="OrthoDB" id="291007at2759"/>
<dbReference type="PANTHER" id="PTHR10127:SF791">
    <property type="entry name" value="METALLOENDOPEPTIDASE"/>
    <property type="match status" value="1"/>
</dbReference>
<dbReference type="GO" id="GO:0004222">
    <property type="term" value="F:metalloendopeptidase activity"/>
    <property type="evidence" value="ECO:0007669"/>
    <property type="project" value="UniProtKB-UniRule"/>
</dbReference>
<evidence type="ECO:0000313" key="4">
    <source>
        <dbReference type="EMBL" id="KAG9271772.1"/>
    </source>
</evidence>
<dbReference type="GO" id="GO:0008270">
    <property type="term" value="F:zinc ion binding"/>
    <property type="evidence" value="ECO:0007669"/>
    <property type="project" value="UniProtKB-UniRule"/>
</dbReference>
<feature type="binding site" evidence="1">
    <location>
        <position position="198"/>
    </location>
    <ligand>
        <name>Zn(2+)</name>
        <dbReference type="ChEBI" id="CHEBI:29105"/>
        <note>catalytic</note>
    </ligand>
</feature>
<sequence>MNSSRQLRRSATMSHTAFLLLLFVTLLQGFTLTAQRPAEGKPGTGTRRFRRSYSEYMEQNGGTPMDTIIAVNDYQGLFAVEGVSVREGDIAVSRHSEKSCFARSCLWSKSVDGHVYIAYTLSPLYSEEDKMKIKQGMELIERKTCVRYVPRTHQRDHLDIQPRSGCWSYVGANGGRQILSLQTPECIGSAVVAHELMHALGFLHEQSRADRDNYVTILWSNIWKDRTRNFAKFKTNNMDMPYDYKSIMHFGKYAYSEDGNPTIVQKQNWNGKLGQSFGPSELDILKINKLYQCK</sequence>
<dbReference type="GO" id="GO:0006508">
    <property type="term" value="P:proteolysis"/>
    <property type="evidence" value="ECO:0007669"/>
    <property type="project" value="UniProtKB-KW"/>
</dbReference>
<dbReference type="Gene3D" id="3.40.390.10">
    <property type="entry name" value="Collagenase (Catalytic Domain)"/>
    <property type="match status" value="1"/>
</dbReference>
<evidence type="ECO:0000256" key="2">
    <source>
        <dbReference type="RuleBase" id="RU361183"/>
    </source>
</evidence>
<keyword evidence="1 2" id="KW-0482">Metalloprotease</keyword>
<dbReference type="AlphaFoldDB" id="A0A8T2LPD9"/>
<feature type="active site" evidence="1">
    <location>
        <position position="195"/>
    </location>
</feature>
<keyword evidence="1 2" id="KW-0862">Zinc</keyword>
<comment type="caution">
    <text evidence="4">The sequence shown here is derived from an EMBL/GenBank/DDBJ whole genome shotgun (WGS) entry which is preliminary data.</text>
</comment>
<dbReference type="Proteomes" id="UP000752171">
    <property type="component" value="Unassembled WGS sequence"/>
</dbReference>
<dbReference type="SMART" id="SM00235">
    <property type="entry name" value="ZnMc"/>
    <property type="match status" value="1"/>
</dbReference>
<keyword evidence="1 2" id="KW-0479">Metal-binding</keyword>
<dbReference type="PRINTS" id="PR00480">
    <property type="entry name" value="ASTACIN"/>
</dbReference>
<evidence type="ECO:0000259" key="3">
    <source>
        <dbReference type="PROSITE" id="PS51864"/>
    </source>
</evidence>
<dbReference type="SUPFAM" id="SSF55486">
    <property type="entry name" value="Metalloproteases ('zincins'), catalytic domain"/>
    <property type="match status" value="1"/>
</dbReference>
<keyword evidence="1 2" id="KW-0645">Protease</keyword>
<evidence type="ECO:0000313" key="5">
    <source>
        <dbReference type="Proteomes" id="UP000752171"/>
    </source>
</evidence>
<dbReference type="InterPro" id="IPR024079">
    <property type="entry name" value="MetalloPept_cat_dom_sf"/>
</dbReference>
<dbReference type="FunFam" id="3.40.390.10:FF:000038">
    <property type="entry name" value="Metalloendopeptidase"/>
    <property type="match status" value="1"/>
</dbReference>
<dbReference type="EMBL" id="JAICCE010000011">
    <property type="protein sequence ID" value="KAG9271772.1"/>
    <property type="molecule type" value="Genomic_DNA"/>
</dbReference>
<dbReference type="PANTHER" id="PTHR10127">
    <property type="entry name" value="DISCOIDIN, CUB, EGF, LAMININ , AND ZINC METALLOPROTEASE DOMAIN CONTAINING"/>
    <property type="match status" value="1"/>
</dbReference>
<name>A0A8T2LPD9_ASTMX</name>
<evidence type="ECO:0000256" key="1">
    <source>
        <dbReference type="PROSITE-ProRule" id="PRU01211"/>
    </source>
</evidence>
<reference evidence="4 5" key="1">
    <citation type="submission" date="2021-07" db="EMBL/GenBank/DDBJ databases">
        <authorList>
            <person name="Imarazene B."/>
            <person name="Zahm M."/>
            <person name="Klopp C."/>
            <person name="Cabau C."/>
            <person name="Beille S."/>
            <person name="Jouanno E."/>
            <person name="Castinel A."/>
            <person name="Lluch J."/>
            <person name="Gil L."/>
            <person name="Kuchtly C."/>
            <person name="Lopez Roques C."/>
            <person name="Donnadieu C."/>
            <person name="Parrinello H."/>
            <person name="Journot L."/>
            <person name="Du K."/>
            <person name="Schartl M."/>
            <person name="Retaux S."/>
            <person name="Guiguen Y."/>
        </authorList>
    </citation>
    <scope>NUCLEOTIDE SEQUENCE [LARGE SCALE GENOMIC DNA]</scope>
    <source>
        <strain evidence="4">Pach_M1</strain>
        <tissue evidence="4">Testis</tissue>
    </source>
</reference>